<dbReference type="SUPFAM" id="SSF51905">
    <property type="entry name" value="FAD/NAD(P)-binding domain"/>
    <property type="match status" value="1"/>
</dbReference>
<dbReference type="Gene3D" id="3.50.50.60">
    <property type="entry name" value="FAD/NAD(P)-binding domain"/>
    <property type="match status" value="2"/>
</dbReference>
<dbReference type="Gene3D" id="3.90.660.20">
    <property type="entry name" value="Protoporphyrinogen oxidase, mitochondrial, domain 2"/>
    <property type="match status" value="1"/>
</dbReference>
<dbReference type="GO" id="GO:0016491">
    <property type="term" value="F:oxidoreductase activity"/>
    <property type="evidence" value="ECO:0007669"/>
    <property type="project" value="InterPro"/>
</dbReference>
<dbReference type="EMBL" id="LAZR01002530">
    <property type="protein sequence ID" value="KKN28841.1"/>
    <property type="molecule type" value="Genomic_DNA"/>
</dbReference>
<dbReference type="Pfam" id="PF01593">
    <property type="entry name" value="Amino_oxidase"/>
    <property type="match status" value="2"/>
</dbReference>
<dbReference type="InterPro" id="IPR050703">
    <property type="entry name" value="Flavin_MAO"/>
</dbReference>
<comment type="similarity">
    <text evidence="1">Belongs to the flavin monoamine oxidase family.</text>
</comment>
<comment type="caution">
    <text evidence="3">The sequence shown here is derived from an EMBL/GenBank/DDBJ whole genome shotgun (WGS) entry which is preliminary data.</text>
</comment>
<dbReference type="PANTHER" id="PTHR43563">
    <property type="entry name" value="AMINE OXIDASE"/>
    <property type="match status" value="1"/>
</dbReference>
<protein>
    <recommendedName>
        <fullName evidence="2">Amine oxidase domain-containing protein</fullName>
    </recommendedName>
</protein>
<evidence type="ECO:0000259" key="2">
    <source>
        <dbReference type="Pfam" id="PF01593"/>
    </source>
</evidence>
<name>A0A0F9RVF2_9ZZZZ</name>
<proteinExistence type="inferred from homology"/>
<evidence type="ECO:0000256" key="1">
    <source>
        <dbReference type="ARBA" id="ARBA00005995"/>
    </source>
</evidence>
<feature type="domain" description="Amine oxidase" evidence="2">
    <location>
        <begin position="102"/>
        <end position="341"/>
    </location>
</feature>
<feature type="domain" description="Amine oxidase" evidence="2">
    <location>
        <begin position="10"/>
        <end position="79"/>
    </location>
</feature>
<dbReference type="InterPro" id="IPR036188">
    <property type="entry name" value="FAD/NAD-bd_sf"/>
</dbReference>
<dbReference type="PANTHER" id="PTHR43563:SF14">
    <property type="entry name" value="AMINE OXIDASE"/>
    <property type="match status" value="1"/>
</dbReference>
<accession>A0A0F9RVF2</accession>
<gene>
    <name evidence="3" type="ORF">LCGC14_0850120</name>
</gene>
<evidence type="ECO:0000313" key="3">
    <source>
        <dbReference type="EMBL" id="KKN28841.1"/>
    </source>
</evidence>
<organism evidence="3">
    <name type="scientific">marine sediment metagenome</name>
    <dbReference type="NCBI Taxonomy" id="412755"/>
    <lineage>
        <taxon>unclassified sequences</taxon>
        <taxon>metagenomes</taxon>
        <taxon>ecological metagenomes</taxon>
    </lineage>
</organism>
<reference evidence="3" key="1">
    <citation type="journal article" date="2015" name="Nature">
        <title>Complex archaea that bridge the gap between prokaryotes and eukaryotes.</title>
        <authorList>
            <person name="Spang A."/>
            <person name="Saw J.H."/>
            <person name="Jorgensen S.L."/>
            <person name="Zaremba-Niedzwiedzka K."/>
            <person name="Martijn J."/>
            <person name="Lind A.E."/>
            <person name="van Eijk R."/>
            <person name="Schleper C."/>
            <person name="Guy L."/>
            <person name="Ettema T.J."/>
        </authorList>
    </citation>
    <scope>NUCLEOTIDE SEQUENCE</scope>
</reference>
<sequence>MRTLIIGGGLSGLALADALETAGQDYLLVEGRNRFGGRIITETHGGGYFDMGPAWFWPGQPRIAKLAQRFELEVFDQYAKGDLLFEDQDGQVQRGRGFSSMEGSWRLKGGMQALIHALSENLLKERYRLGASITALENTGSTLTATLASSESVVASRVVFALPPRLVAQVRFTPSLPAPALNAMQGVDTWMAGQAKALAVYDTPFWRDAGLSGDASSRFGPMVEMHDACPAAGGPYGLFGFIGVPPTGRTDEHKLRLQVSAQLTRLFGRAAADPDALFVKDWAYDPLTSTPTDREPLRTHPEYGLPDAMKGIWDGKLLFAGTEVAGRFGGYLEGALEAAETVLSDIVR</sequence>
<dbReference type="InterPro" id="IPR002937">
    <property type="entry name" value="Amino_oxidase"/>
</dbReference>
<dbReference type="SUPFAM" id="SSF54373">
    <property type="entry name" value="FAD-linked reductases, C-terminal domain"/>
    <property type="match status" value="1"/>
</dbReference>
<dbReference type="AlphaFoldDB" id="A0A0F9RVF2"/>